<feature type="binding site" evidence="8">
    <location>
        <begin position="251"/>
        <end position="252"/>
    </location>
    <ligand>
        <name>ATP</name>
        <dbReference type="ChEBI" id="CHEBI:30616"/>
    </ligand>
</feature>
<evidence type="ECO:0000256" key="6">
    <source>
        <dbReference type="ARBA" id="ARBA00022840"/>
    </source>
</evidence>
<dbReference type="InterPro" id="IPR000719">
    <property type="entry name" value="Prot_kinase_dom"/>
</dbReference>
<dbReference type="PROSITE" id="PS50011">
    <property type="entry name" value="PROTEIN_KINASE_DOM"/>
    <property type="match status" value="1"/>
</dbReference>
<keyword evidence="5" id="KW-0418">Kinase</keyword>
<feature type="cross-link" description="Glycyl lysine isopeptide (Lys-Gly) (interchain with G-Cter in SUMO2)" evidence="9">
    <location>
        <position position="249"/>
    </location>
</feature>
<accession>A0A1R2BK61</accession>
<evidence type="ECO:0000256" key="3">
    <source>
        <dbReference type="ARBA" id="ARBA00022679"/>
    </source>
</evidence>
<dbReference type="OrthoDB" id="4062651at2759"/>
<dbReference type="Gene3D" id="1.10.510.10">
    <property type="entry name" value="Transferase(Phosphotransferase) domain 1"/>
    <property type="match status" value="1"/>
</dbReference>
<feature type="domain" description="Protein kinase" evidence="12">
    <location>
        <begin position="124"/>
        <end position="375"/>
    </location>
</feature>
<organism evidence="13 14">
    <name type="scientific">Stentor coeruleus</name>
    <dbReference type="NCBI Taxonomy" id="5963"/>
    <lineage>
        <taxon>Eukaryota</taxon>
        <taxon>Sar</taxon>
        <taxon>Alveolata</taxon>
        <taxon>Ciliophora</taxon>
        <taxon>Postciliodesmatophora</taxon>
        <taxon>Heterotrichea</taxon>
        <taxon>Heterotrichida</taxon>
        <taxon>Stentoridae</taxon>
        <taxon>Stentor</taxon>
    </lineage>
</organism>
<evidence type="ECO:0000256" key="2">
    <source>
        <dbReference type="ARBA" id="ARBA00022527"/>
    </source>
</evidence>
<evidence type="ECO:0000256" key="1">
    <source>
        <dbReference type="ARBA" id="ARBA00011245"/>
    </source>
</evidence>
<keyword evidence="4 8" id="KW-0547">Nucleotide-binding</keyword>
<sequence length="400" mass="45391">MESIFTCTETGGLWLPCIPGSQSNFPQSSITGVLKIKTPKELQTISVQLCGNYLVQLNTMGFPERYINLELKIFEPFVEDSNCEKLYGFYIENQVFYTDTDQMLNVWVKALKKICILTHIEDDYILIKSIGKGSTSIVYLAESVASSKQVSVKCVKKSSITSIANLMNLGNEIKILQRLKHDNICKLYYVYEDREAVYFVMEYLPHGDLLSRLNQKEKFSEVDSAKFMGKLLTTLDYLHSQNIVHRDLKLENILMTGPNDDDFKIIDFGLSYINTSPQHKKCGSPGYVAPEILRDEEYDNKIDIFSSGVILYVLLYGKHPFEARNLDKILQKNVECNFKTHRSTSEIASAIINLMMHPEPVARPSACQLLEVDWFGQKGKIINCSSVITSVSSVNPQIVI</sequence>
<evidence type="ECO:0000256" key="4">
    <source>
        <dbReference type="ARBA" id="ARBA00022741"/>
    </source>
</evidence>
<dbReference type="GO" id="GO:0004674">
    <property type="term" value="F:protein serine/threonine kinase activity"/>
    <property type="evidence" value="ECO:0007669"/>
    <property type="project" value="UniProtKB-KW"/>
</dbReference>
<dbReference type="SMART" id="SM00220">
    <property type="entry name" value="S_TKc"/>
    <property type="match status" value="1"/>
</dbReference>
<dbReference type="InterPro" id="IPR017441">
    <property type="entry name" value="Protein_kinase_ATP_BS"/>
</dbReference>
<feature type="binding site" evidence="10">
    <location>
        <position position="157"/>
    </location>
    <ligand>
        <name>ATP</name>
        <dbReference type="ChEBI" id="CHEBI:30616"/>
    </ligand>
</feature>
<dbReference type="EMBL" id="MPUH01000590">
    <property type="protein sequence ID" value="OMJ77163.1"/>
    <property type="molecule type" value="Genomic_DNA"/>
</dbReference>
<evidence type="ECO:0000313" key="13">
    <source>
        <dbReference type="EMBL" id="OMJ77163.1"/>
    </source>
</evidence>
<proteinExistence type="inferred from homology"/>
<dbReference type="Pfam" id="PF00069">
    <property type="entry name" value="Pkinase"/>
    <property type="match status" value="1"/>
</dbReference>
<dbReference type="InterPro" id="IPR008271">
    <property type="entry name" value="Ser/Thr_kinase_AS"/>
</dbReference>
<evidence type="ECO:0000259" key="12">
    <source>
        <dbReference type="PROSITE" id="PS50011"/>
    </source>
</evidence>
<dbReference type="PROSITE" id="PS00108">
    <property type="entry name" value="PROTEIN_KINASE_ST"/>
    <property type="match status" value="1"/>
</dbReference>
<evidence type="ECO:0000256" key="10">
    <source>
        <dbReference type="PROSITE-ProRule" id="PRU10141"/>
    </source>
</evidence>
<comment type="subunit">
    <text evidence="1">Monomer.</text>
</comment>
<dbReference type="PROSITE" id="PS00107">
    <property type="entry name" value="PROTEIN_KINASE_ATP"/>
    <property type="match status" value="1"/>
</dbReference>
<gene>
    <name evidence="13" type="ORF">SteCoe_23304</name>
</gene>
<evidence type="ECO:0000313" key="14">
    <source>
        <dbReference type="Proteomes" id="UP000187209"/>
    </source>
</evidence>
<comment type="similarity">
    <text evidence="11">Belongs to the protein kinase superfamily.</text>
</comment>
<keyword evidence="6 8" id="KW-0067">ATP-binding</keyword>
<protein>
    <recommendedName>
        <fullName evidence="12">Protein kinase domain-containing protein</fullName>
    </recommendedName>
</protein>
<name>A0A1R2BK61_9CILI</name>
<reference evidence="13 14" key="1">
    <citation type="submission" date="2016-11" db="EMBL/GenBank/DDBJ databases">
        <title>The macronuclear genome of Stentor coeruleus: a giant cell with tiny introns.</title>
        <authorList>
            <person name="Slabodnick M."/>
            <person name="Ruby J.G."/>
            <person name="Reiff S.B."/>
            <person name="Swart E.C."/>
            <person name="Gosai S."/>
            <person name="Prabakaran S."/>
            <person name="Witkowska E."/>
            <person name="Larue G.E."/>
            <person name="Fisher S."/>
            <person name="Freeman R.M."/>
            <person name="Gunawardena J."/>
            <person name="Chu W."/>
            <person name="Stover N.A."/>
            <person name="Gregory B.D."/>
            <person name="Nowacki M."/>
            <person name="Derisi J."/>
            <person name="Roy S.W."/>
            <person name="Marshall W.F."/>
            <person name="Sood P."/>
        </authorList>
    </citation>
    <scope>NUCLEOTIDE SEQUENCE [LARGE SCALE GENOMIC DNA]</scope>
    <source>
        <strain evidence="13">WM001</strain>
    </source>
</reference>
<dbReference type="PANTHER" id="PTHR24350">
    <property type="entry name" value="SERINE/THREONINE-PROTEIN KINASE IAL-RELATED"/>
    <property type="match status" value="1"/>
</dbReference>
<keyword evidence="3" id="KW-0808">Transferase</keyword>
<dbReference type="GO" id="GO:0005524">
    <property type="term" value="F:ATP binding"/>
    <property type="evidence" value="ECO:0007669"/>
    <property type="project" value="UniProtKB-UniRule"/>
</dbReference>
<comment type="caution">
    <text evidence="13">The sequence shown here is derived from an EMBL/GenBank/DDBJ whole genome shotgun (WGS) entry which is preliminary data.</text>
</comment>
<dbReference type="Proteomes" id="UP000187209">
    <property type="component" value="Unassembled WGS sequence"/>
</dbReference>
<keyword evidence="2 11" id="KW-0723">Serine/threonine-protein kinase</keyword>
<dbReference type="AlphaFoldDB" id="A0A1R2BK61"/>
<evidence type="ECO:0000256" key="7">
    <source>
        <dbReference type="PIRSR" id="PIRSR630616-1"/>
    </source>
</evidence>
<evidence type="ECO:0000256" key="11">
    <source>
        <dbReference type="RuleBase" id="RU000304"/>
    </source>
</evidence>
<evidence type="ECO:0000256" key="8">
    <source>
        <dbReference type="PIRSR" id="PIRSR630616-2"/>
    </source>
</evidence>
<evidence type="ECO:0000256" key="9">
    <source>
        <dbReference type="PIRSR" id="PIRSR630616-3"/>
    </source>
</evidence>
<dbReference type="InterPro" id="IPR030616">
    <property type="entry name" value="Aur-like"/>
</dbReference>
<feature type="binding site" evidence="8">
    <location>
        <position position="267"/>
    </location>
    <ligand>
        <name>ATP</name>
        <dbReference type="ChEBI" id="CHEBI:30616"/>
    </ligand>
</feature>
<dbReference type="FunFam" id="3.30.200.20:FF:000042">
    <property type="entry name" value="Aurora kinase A"/>
    <property type="match status" value="1"/>
</dbReference>
<feature type="binding site" evidence="8">
    <location>
        <position position="153"/>
    </location>
    <ligand>
        <name>ATP</name>
        <dbReference type="ChEBI" id="CHEBI:30616"/>
    </ligand>
</feature>
<keyword evidence="14" id="KW-1185">Reference proteome</keyword>
<dbReference type="InterPro" id="IPR011009">
    <property type="entry name" value="Kinase-like_dom_sf"/>
</dbReference>
<evidence type="ECO:0000256" key="5">
    <source>
        <dbReference type="ARBA" id="ARBA00022777"/>
    </source>
</evidence>
<dbReference type="FunFam" id="1.10.510.10:FF:000571">
    <property type="entry name" value="Maternal embryonic leucine zipper kinase"/>
    <property type="match status" value="1"/>
</dbReference>
<dbReference type="SUPFAM" id="SSF56112">
    <property type="entry name" value="Protein kinase-like (PK-like)"/>
    <property type="match status" value="1"/>
</dbReference>
<feature type="active site" description="Proton acceptor" evidence="7">
    <location>
        <position position="247"/>
    </location>
</feature>